<dbReference type="STRING" id="1122973.GCA_000379925_01896"/>
<keyword evidence="7" id="KW-0915">Sodium</keyword>
<evidence type="ECO:0000313" key="12">
    <source>
        <dbReference type="EMBL" id="TFH95543.1"/>
    </source>
</evidence>
<dbReference type="GO" id="GO:0006814">
    <property type="term" value="P:sodium ion transport"/>
    <property type="evidence" value="ECO:0007669"/>
    <property type="project" value="UniProtKB-KW"/>
</dbReference>
<evidence type="ECO:0000313" key="13">
    <source>
        <dbReference type="Proteomes" id="UP000297225"/>
    </source>
</evidence>
<keyword evidence="4" id="KW-1003">Cell membrane</keyword>
<evidence type="ECO:0000256" key="5">
    <source>
        <dbReference type="ARBA" id="ARBA00022692"/>
    </source>
</evidence>
<evidence type="ECO:0000256" key="10">
    <source>
        <dbReference type="ARBA" id="ARBA00023201"/>
    </source>
</evidence>
<gene>
    <name evidence="12" type="ORF">E4P47_04240</name>
</gene>
<comment type="similarity">
    <text evidence="2 11">Belongs to the sodium:solute symporter (SSF) (TC 2.A.21) family.</text>
</comment>
<dbReference type="RefSeq" id="WP_134849859.1">
    <property type="nucleotide sequence ID" value="NZ_CP197400.1"/>
</dbReference>
<sequence>MSPYLILGLLIGYFVLLFGVSYFSGRKANNAGFFVGNRQNHWLIVAIATIGSTISGVTFVSVPGMVSGAGFSYLQMVLGFVVGQAVIAFVLLPLFYRLNLFSIYEYLDKRFGISAYKTGAWFFFIAKMLGASVRIFLVVLTMQLLVFDPLGIPFFINALLTVFLVYIYTFFGGVKSVISTDVLKSVCLILSVVLSIYFISEALQLEFGSFTTLVKESDMSRVFFLDDINDKRFFWKQFLAGAFTMIATNGLDQDMMQRNLSCKSYKESQKNAMLSIAMQLVVITLFLLLGLLLYTYAAQFNIVLPAKGDEVFPFIATGNFFPVALGIVFIIGLIAASYSAAGSALTALTTSFTIDILEGRSKSESNLTRLRKRVHILMAVIMALCIYGFNIANSTSVIDAVYILSSYTYGPILGMFAFGMISHRPVRDRWVPVVAILSPILCFILDHNSEAWFGGYRFSYEILIINALFTIVGLAMISKSYETDTTR</sequence>
<evidence type="ECO:0000256" key="4">
    <source>
        <dbReference type="ARBA" id="ARBA00022475"/>
    </source>
</evidence>
<dbReference type="InterPro" id="IPR001734">
    <property type="entry name" value="Na/solute_symporter"/>
</dbReference>
<evidence type="ECO:0000256" key="8">
    <source>
        <dbReference type="ARBA" id="ARBA00023065"/>
    </source>
</evidence>
<dbReference type="Pfam" id="PF00474">
    <property type="entry name" value="SSF"/>
    <property type="match status" value="1"/>
</dbReference>
<dbReference type="PANTHER" id="PTHR42985:SF47">
    <property type="entry name" value="INTEGRAL MEMBRANE TRANSPORT PROTEIN"/>
    <property type="match status" value="1"/>
</dbReference>
<keyword evidence="5" id="KW-0812">Transmembrane</keyword>
<dbReference type="Gene3D" id="1.20.1730.10">
    <property type="entry name" value="Sodium/glucose cotransporter"/>
    <property type="match status" value="1"/>
</dbReference>
<dbReference type="PROSITE" id="PS50283">
    <property type="entry name" value="NA_SOLUT_SYMP_3"/>
    <property type="match status" value="1"/>
</dbReference>
<evidence type="ECO:0000256" key="11">
    <source>
        <dbReference type="RuleBase" id="RU362091"/>
    </source>
</evidence>
<comment type="subcellular location">
    <subcellularLocation>
        <location evidence="1">Cell membrane</location>
        <topology evidence="1">Multi-pass membrane protein</topology>
    </subcellularLocation>
</comment>
<evidence type="ECO:0000256" key="2">
    <source>
        <dbReference type="ARBA" id="ARBA00006434"/>
    </source>
</evidence>
<dbReference type="OrthoDB" id="891563at2"/>
<organism evidence="12 13">
    <name type="scientific">Porphyromonas levii</name>
    <dbReference type="NCBI Taxonomy" id="28114"/>
    <lineage>
        <taxon>Bacteria</taxon>
        <taxon>Pseudomonadati</taxon>
        <taxon>Bacteroidota</taxon>
        <taxon>Bacteroidia</taxon>
        <taxon>Bacteroidales</taxon>
        <taxon>Porphyromonadaceae</taxon>
        <taxon>Porphyromonas</taxon>
    </lineage>
</organism>
<protein>
    <submittedName>
        <fullName evidence="12">Sodium:solute symporter</fullName>
    </submittedName>
</protein>
<dbReference type="GO" id="GO:0005886">
    <property type="term" value="C:plasma membrane"/>
    <property type="evidence" value="ECO:0007669"/>
    <property type="project" value="UniProtKB-SubCell"/>
</dbReference>
<keyword evidence="3" id="KW-0813">Transport</keyword>
<dbReference type="PANTHER" id="PTHR42985">
    <property type="entry name" value="SODIUM-COUPLED MONOCARBOXYLATE TRANSPORTER"/>
    <property type="match status" value="1"/>
</dbReference>
<name>A0A4Y8WPI7_9PORP</name>
<dbReference type="Proteomes" id="UP000297225">
    <property type="component" value="Unassembled WGS sequence"/>
</dbReference>
<keyword evidence="13" id="KW-1185">Reference proteome</keyword>
<dbReference type="InterPro" id="IPR038377">
    <property type="entry name" value="Na/Glc_symporter_sf"/>
</dbReference>
<keyword evidence="8" id="KW-0406">Ion transport</keyword>
<comment type="caution">
    <text evidence="12">The sequence shown here is derived from an EMBL/GenBank/DDBJ whole genome shotgun (WGS) entry which is preliminary data.</text>
</comment>
<keyword evidence="9" id="KW-0472">Membrane</keyword>
<evidence type="ECO:0000256" key="3">
    <source>
        <dbReference type="ARBA" id="ARBA00022448"/>
    </source>
</evidence>
<evidence type="ECO:0000256" key="7">
    <source>
        <dbReference type="ARBA" id="ARBA00023053"/>
    </source>
</evidence>
<proteinExistence type="inferred from homology"/>
<dbReference type="InterPro" id="IPR051163">
    <property type="entry name" value="Sodium:Solute_Symporter_SSF"/>
</dbReference>
<evidence type="ECO:0000256" key="9">
    <source>
        <dbReference type="ARBA" id="ARBA00023136"/>
    </source>
</evidence>
<keyword evidence="10" id="KW-0739">Sodium transport</keyword>
<evidence type="ECO:0000256" key="1">
    <source>
        <dbReference type="ARBA" id="ARBA00004651"/>
    </source>
</evidence>
<reference evidence="12 13" key="1">
    <citation type="submission" date="2019-03" db="EMBL/GenBank/DDBJ databases">
        <title>Porphyromonas levii Isolated from the Uterus of Dairy Cows.</title>
        <authorList>
            <person name="Francis A.M."/>
        </authorList>
    </citation>
    <scope>NUCLEOTIDE SEQUENCE [LARGE SCALE GENOMIC DNA]</scope>
    <source>
        <strain evidence="12 13">AF5678</strain>
    </source>
</reference>
<dbReference type="EMBL" id="SPNC01000046">
    <property type="protein sequence ID" value="TFH95543.1"/>
    <property type="molecule type" value="Genomic_DNA"/>
</dbReference>
<evidence type="ECO:0000256" key="6">
    <source>
        <dbReference type="ARBA" id="ARBA00022989"/>
    </source>
</evidence>
<accession>A0A4Y8WPI7</accession>
<keyword evidence="6" id="KW-1133">Transmembrane helix</keyword>
<dbReference type="GO" id="GO:0015293">
    <property type="term" value="F:symporter activity"/>
    <property type="evidence" value="ECO:0007669"/>
    <property type="project" value="TreeGrafter"/>
</dbReference>
<dbReference type="AlphaFoldDB" id="A0A4Y8WPI7"/>
<dbReference type="CDD" id="cd10326">
    <property type="entry name" value="SLC5sbd_NIS-like"/>
    <property type="match status" value="1"/>
</dbReference>